<evidence type="ECO:0000256" key="2">
    <source>
        <dbReference type="SAM" id="MobiDB-lite"/>
    </source>
</evidence>
<keyword evidence="1" id="KW-0597">Phosphoprotein</keyword>
<sequence length="613" mass="68421">MSVSYRPALQMHKNSQFSGEPRVQIYEQPKQRGTRFRYKCEGPSAGSIPGERSSDTTRSYPSIQISNFCGKGKVRVSLVTKNEPYRPHPHELVGKDCKDGYYEAEFGPERSIIIFQNLGIQCVKRREVKDAILQRVTRCINPFNVPHEQLLQMEDYDPNVVRLCFQVFLQDEAGHTRALSPIVSNPIYDNRAPTTAELRICRVNRNSGSVRGGDEIFLLCDKVQKDDIEVRFFTQNWEAKGSFSQADVHRQVAIVFKTPAYMDTSITAPVTVGMQLRRPSDQQVSEPMEFRYLPDNKDPYGYQEKKRRLEDIMKSFPNFNGANTVNRPKLVPWMNQSIKKEPISMHMKMITPNGMQKAPPSNSMYHNWAPSPAMTSHTPAQASVSINHIVPHSTPTLSLETIKIGPSSSSNGPSIQQPQPSMVFSSMADNGSLPILTDRDLQCLGPGQEPQGSNSHVQQQQQTSLHRKEPALERCGIQPSWPGYGLPATPDMLNGSSAMTMPSPCMDNMESEDSLQSFSGTPQTLFQLKQEPQGSQGMSPNTVTMPPDGALSYSTLTPCAVNSGGTLEMLKQNGLEEAHCPGLNSLAPRNQFSANGIDPDERFDAMTWLYFPE</sequence>
<dbReference type="InterPro" id="IPR033926">
    <property type="entry name" value="IPT_NFkappaB"/>
</dbReference>
<dbReference type="SMART" id="SM00429">
    <property type="entry name" value="IPT"/>
    <property type="match status" value="1"/>
</dbReference>
<dbReference type="InterPro" id="IPR032397">
    <property type="entry name" value="RHD_dimer"/>
</dbReference>
<organism evidence="4 5">
    <name type="scientific">Megalops atlanticus</name>
    <name type="common">Tarpon</name>
    <name type="synonym">Clupea gigantea</name>
    <dbReference type="NCBI Taxonomy" id="7932"/>
    <lineage>
        <taxon>Eukaryota</taxon>
        <taxon>Metazoa</taxon>
        <taxon>Chordata</taxon>
        <taxon>Craniata</taxon>
        <taxon>Vertebrata</taxon>
        <taxon>Euteleostomi</taxon>
        <taxon>Actinopterygii</taxon>
        <taxon>Neopterygii</taxon>
        <taxon>Teleostei</taxon>
        <taxon>Elopiformes</taxon>
        <taxon>Megalopidae</taxon>
        <taxon>Megalops</taxon>
    </lineage>
</organism>
<name>A0A9D3QJC3_MEGAT</name>
<dbReference type="PANTHER" id="PTHR24169:SF4">
    <property type="entry name" value="PROTO-ONCOGENE C-REL"/>
    <property type="match status" value="1"/>
</dbReference>
<evidence type="ECO:0000256" key="1">
    <source>
        <dbReference type="ARBA" id="ARBA00022553"/>
    </source>
</evidence>
<dbReference type="InterPro" id="IPR011539">
    <property type="entry name" value="RHD_DNA_bind_dom"/>
</dbReference>
<protein>
    <recommendedName>
        <fullName evidence="3">RHD domain-containing protein</fullName>
    </recommendedName>
</protein>
<reference evidence="4" key="1">
    <citation type="submission" date="2021-01" db="EMBL/GenBank/DDBJ databases">
        <authorList>
            <person name="Zahm M."/>
            <person name="Roques C."/>
            <person name="Cabau C."/>
            <person name="Klopp C."/>
            <person name="Donnadieu C."/>
            <person name="Jouanno E."/>
            <person name="Lampietro C."/>
            <person name="Louis A."/>
            <person name="Herpin A."/>
            <person name="Echchiki A."/>
            <person name="Berthelot C."/>
            <person name="Parey E."/>
            <person name="Roest-Crollius H."/>
            <person name="Braasch I."/>
            <person name="Postlethwait J."/>
            <person name="Bobe J."/>
            <person name="Montfort J."/>
            <person name="Bouchez O."/>
            <person name="Begum T."/>
            <person name="Mejri S."/>
            <person name="Adams A."/>
            <person name="Chen W.-J."/>
            <person name="Guiguen Y."/>
        </authorList>
    </citation>
    <scope>NUCLEOTIDE SEQUENCE</scope>
    <source>
        <strain evidence="4">YG-15Mar2019-1</strain>
        <tissue evidence="4">Brain</tissue>
    </source>
</reference>
<dbReference type="GO" id="GO:0045087">
    <property type="term" value="P:innate immune response"/>
    <property type="evidence" value="ECO:0007669"/>
    <property type="project" value="TreeGrafter"/>
</dbReference>
<dbReference type="Pfam" id="PF00554">
    <property type="entry name" value="RHD_DNA_bind"/>
    <property type="match status" value="1"/>
</dbReference>
<dbReference type="SUPFAM" id="SSF81296">
    <property type="entry name" value="E set domains"/>
    <property type="match status" value="1"/>
</dbReference>
<keyword evidence="5" id="KW-1185">Reference proteome</keyword>
<dbReference type="PROSITE" id="PS01204">
    <property type="entry name" value="REL_1"/>
    <property type="match status" value="1"/>
</dbReference>
<dbReference type="InterPro" id="IPR037059">
    <property type="entry name" value="RHD_DNA_bind_dom_sf"/>
</dbReference>
<evidence type="ECO:0000259" key="3">
    <source>
        <dbReference type="PROSITE" id="PS50254"/>
    </source>
</evidence>
<dbReference type="FunFam" id="2.60.40.10:FF:000046">
    <property type="entry name" value="Nuclear factor NF-kappa-B p105 subunit"/>
    <property type="match status" value="1"/>
</dbReference>
<gene>
    <name evidence="4" type="ORF">MATL_G00018830</name>
</gene>
<dbReference type="GO" id="GO:0000981">
    <property type="term" value="F:DNA-binding transcription factor activity, RNA polymerase II-specific"/>
    <property type="evidence" value="ECO:0007669"/>
    <property type="project" value="TreeGrafter"/>
</dbReference>
<dbReference type="Pfam" id="PF16179">
    <property type="entry name" value="RHD_dimer"/>
    <property type="match status" value="1"/>
</dbReference>
<feature type="region of interest" description="Disordered" evidence="2">
    <location>
        <begin position="475"/>
        <end position="494"/>
    </location>
</feature>
<dbReference type="EMBL" id="JAFDVH010000001">
    <property type="protein sequence ID" value="KAG7492876.1"/>
    <property type="molecule type" value="Genomic_DNA"/>
</dbReference>
<proteinExistence type="predicted"/>
<dbReference type="FunFam" id="2.60.40.340:FF:000003">
    <property type="entry name" value="NFkB p65 transcription factor"/>
    <property type="match status" value="1"/>
</dbReference>
<dbReference type="OrthoDB" id="7881762at2759"/>
<accession>A0A9D3QJC3</accession>
<dbReference type="GO" id="GO:0005737">
    <property type="term" value="C:cytoplasm"/>
    <property type="evidence" value="ECO:0007669"/>
    <property type="project" value="InterPro"/>
</dbReference>
<dbReference type="InterPro" id="IPR008967">
    <property type="entry name" value="p53-like_TF_DNA-bd_sf"/>
</dbReference>
<dbReference type="PANTHER" id="PTHR24169">
    <property type="entry name" value="NUCLEAR FACTOR NF-KAPPA-B PROTEIN"/>
    <property type="match status" value="1"/>
</dbReference>
<dbReference type="SUPFAM" id="SSF49417">
    <property type="entry name" value="p53-like transcription factors"/>
    <property type="match status" value="1"/>
</dbReference>
<dbReference type="GO" id="GO:0007249">
    <property type="term" value="P:canonical NF-kappaB signal transduction"/>
    <property type="evidence" value="ECO:0007669"/>
    <property type="project" value="TreeGrafter"/>
</dbReference>
<dbReference type="PRINTS" id="PR00057">
    <property type="entry name" value="NFKBTNSCPFCT"/>
</dbReference>
<dbReference type="GO" id="GO:0045944">
    <property type="term" value="P:positive regulation of transcription by RNA polymerase II"/>
    <property type="evidence" value="ECO:0007669"/>
    <property type="project" value="TreeGrafter"/>
</dbReference>
<feature type="domain" description="RHD" evidence="3">
    <location>
        <begin position="18"/>
        <end position="194"/>
    </location>
</feature>
<dbReference type="InterPro" id="IPR013783">
    <property type="entry name" value="Ig-like_fold"/>
</dbReference>
<dbReference type="PROSITE" id="PS50254">
    <property type="entry name" value="REL_2"/>
    <property type="match status" value="1"/>
</dbReference>
<evidence type="ECO:0000313" key="5">
    <source>
        <dbReference type="Proteomes" id="UP001046870"/>
    </source>
</evidence>
<comment type="caution">
    <text evidence="4">The sequence shown here is derived from an EMBL/GenBank/DDBJ whole genome shotgun (WGS) entry which is preliminary data.</text>
</comment>
<dbReference type="GO" id="GO:0006954">
    <property type="term" value="P:inflammatory response"/>
    <property type="evidence" value="ECO:0007669"/>
    <property type="project" value="TreeGrafter"/>
</dbReference>
<dbReference type="InterPro" id="IPR030492">
    <property type="entry name" value="RHD_CS"/>
</dbReference>
<dbReference type="GO" id="GO:0033554">
    <property type="term" value="P:cellular response to stress"/>
    <property type="evidence" value="ECO:0007669"/>
    <property type="project" value="TreeGrafter"/>
</dbReference>
<dbReference type="GO" id="GO:0000978">
    <property type="term" value="F:RNA polymerase II cis-regulatory region sequence-specific DNA binding"/>
    <property type="evidence" value="ECO:0007669"/>
    <property type="project" value="TreeGrafter"/>
</dbReference>
<dbReference type="GO" id="GO:0007399">
    <property type="term" value="P:nervous system development"/>
    <property type="evidence" value="ECO:0007669"/>
    <property type="project" value="UniProtKB-ARBA"/>
</dbReference>
<dbReference type="InterPro" id="IPR014756">
    <property type="entry name" value="Ig_E-set"/>
</dbReference>
<dbReference type="Gene3D" id="2.60.40.10">
    <property type="entry name" value="Immunoglobulins"/>
    <property type="match status" value="1"/>
</dbReference>
<dbReference type="InterPro" id="IPR000451">
    <property type="entry name" value="NFkB/Dor"/>
</dbReference>
<dbReference type="GO" id="GO:0005634">
    <property type="term" value="C:nucleus"/>
    <property type="evidence" value="ECO:0007669"/>
    <property type="project" value="TreeGrafter"/>
</dbReference>
<evidence type="ECO:0000313" key="4">
    <source>
        <dbReference type="EMBL" id="KAG7492876.1"/>
    </source>
</evidence>
<dbReference type="Gene3D" id="2.60.40.340">
    <property type="entry name" value="Rel homology domain (RHD), DNA-binding domain"/>
    <property type="match status" value="1"/>
</dbReference>
<dbReference type="AlphaFoldDB" id="A0A9D3QJC3"/>
<dbReference type="Proteomes" id="UP001046870">
    <property type="component" value="Chromosome 1"/>
</dbReference>
<feature type="compositionally biased region" description="Low complexity" evidence="2">
    <location>
        <begin position="404"/>
        <end position="421"/>
    </location>
</feature>
<dbReference type="GO" id="GO:0034097">
    <property type="term" value="P:response to cytokine"/>
    <property type="evidence" value="ECO:0007669"/>
    <property type="project" value="TreeGrafter"/>
</dbReference>
<dbReference type="CDD" id="cd01177">
    <property type="entry name" value="IPT_NFkappaB"/>
    <property type="match status" value="1"/>
</dbReference>
<feature type="region of interest" description="Disordered" evidence="2">
    <location>
        <begin position="401"/>
        <end position="468"/>
    </location>
</feature>
<dbReference type="InterPro" id="IPR002909">
    <property type="entry name" value="IPT_dom"/>
</dbReference>
<dbReference type="GO" id="GO:0038061">
    <property type="term" value="P:non-canonical NF-kappaB signal transduction"/>
    <property type="evidence" value="ECO:0007669"/>
    <property type="project" value="TreeGrafter"/>
</dbReference>